<keyword evidence="3" id="KW-1185">Reference proteome</keyword>
<evidence type="ECO:0000313" key="2">
    <source>
        <dbReference type="EMBL" id="KXS16239.1"/>
    </source>
</evidence>
<proteinExistence type="predicted"/>
<evidence type="ECO:0000256" key="1">
    <source>
        <dbReference type="SAM" id="MobiDB-lite"/>
    </source>
</evidence>
<dbReference type="AlphaFoldDB" id="A0A139AHS3"/>
<sequence>MDWVLTFQVKGPSAEVLQRYEEEGEHWIVRGGVFDFAVPHTCTGHGHKIRLNPPTPSMVSTLWPAKKTNMYTFQPLNMDKMMYQLQMNDFKYDHHPSIHLDGRQCHLDIRHFNYLPEGRCRTSVERANDSDVVTPDGRKLKRPETLNPPDPRLEGTLQDLLGRHVHSDELEQDRHVWFGAIEKFQCTVRWMMGR</sequence>
<accession>A0A139AHS3</accession>
<dbReference type="EMBL" id="KQ965754">
    <property type="protein sequence ID" value="KXS16239.1"/>
    <property type="molecule type" value="Genomic_DNA"/>
</dbReference>
<name>A0A139AHS3_GONPJ</name>
<organism evidence="2 3">
    <name type="scientific">Gonapodya prolifera (strain JEL478)</name>
    <name type="common">Monoblepharis prolifera</name>
    <dbReference type="NCBI Taxonomy" id="1344416"/>
    <lineage>
        <taxon>Eukaryota</taxon>
        <taxon>Fungi</taxon>
        <taxon>Fungi incertae sedis</taxon>
        <taxon>Chytridiomycota</taxon>
        <taxon>Chytridiomycota incertae sedis</taxon>
        <taxon>Monoblepharidomycetes</taxon>
        <taxon>Monoblepharidales</taxon>
        <taxon>Gonapodyaceae</taxon>
        <taxon>Gonapodya</taxon>
    </lineage>
</organism>
<feature type="region of interest" description="Disordered" evidence="1">
    <location>
        <begin position="126"/>
        <end position="153"/>
    </location>
</feature>
<dbReference type="Proteomes" id="UP000070544">
    <property type="component" value="Unassembled WGS sequence"/>
</dbReference>
<reference evidence="2 3" key="1">
    <citation type="journal article" date="2015" name="Genome Biol. Evol.">
        <title>Phylogenomic analyses indicate that early fungi evolved digesting cell walls of algal ancestors of land plants.</title>
        <authorList>
            <person name="Chang Y."/>
            <person name="Wang S."/>
            <person name="Sekimoto S."/>
            <person name="Aerts A.L."/>
            <person name="Choi C."/>
            <person name="Clum A."/>
            <person name="LaButti K.M."/>
            <person name="Lindquist E.A."/>
            <person name="Yee Ngan C."/>
            <person name="Ohm R.A."/>
            <person name="Salamov A.A."/>
            <person name="Grigoriev I.V."/>
            <person name="Spatafora J.W."/>
            <person name="Berbee M.L."/>
        </authorList>
    </citation>
    <scope>NUCLEOTIDE SEQUENCE [LARGE SCALE GENOMIC DNA]</scope>
    <source>
        <strain evidence="2 3">JEL478</strain>
    </source>
</reference>
<evidence type="ECO:0000313" key="3">
    <source>
        <dbReference type="Proteomes" id="UP000070544"/>
    </source>
</evidence>
<protein>
    <submittedName>
        <fullName evidence="2">Uncharacterized protein</fullName>
    </submittedName>
</protein>
<gene>
    <name evidence="2" type="ORF">M427DRAFT_295021</name>
</gene>